<evidence type="ECO:0000313" key="10">
    <source>
        <dbReference type="Proteomes" id="UP000779900"/>
    </source>
</evidence>
<evidence type="ECO:0000256" key="8">
    <source>
        <dbReference type="SAM" id="SignalP"/>
    </source>
</evidence>
<dbReference type="NCBIfam" id="TIGR00247">
    <property type="entry name" value="endolytic transglycosylase MltG"/>
    <property type="match status" value="1"/>
</dbReference>
<sequence length="335" mass="36723">MKPPGYRCTKVLVLTSLCLCAFMVGHLSCSSRVPSNGRKVEVVVRPGQSATSIADTLVVKQVIGSKPLFLLYAWYYNYNARLRAGRYQLSIGTGERRALRLLAGEEAAVTMVTIPEGYTMNEIAAVLAERGVCPADSFLSACMDTSLLRQSGVRAATAEGYLFPETYEFLSGSAPADVARRLIRQFFSVFAELHDSSRLPPASFLTPSQVVILASIVEREARVPEEFPRIAGVFANRLRRRLPLQSCATVEYLLPQRKGRLSVEDTKIASPYNTYLHAGLPPGPICNPGRRALAAALHPERNDYLFFVARGDGTHLFSRTAAEHAAACRRVRDGG</sequence>
<keyword evidence="3 7" id="KW-1133">Transmembrane helix</keyword>
<feature type="chain" id="PRO_5037682167" description="Endolytic murein transglycosylase" evidence="8">
    <location>
        <begin position="22"/>
        <end position="335"/>
    </location>
</feature>
<evidence type="ECO:0000256" key="3">
    <source>
        <dbReference type="ARBA" id="ARBA00022989"/>
    </source>
</evidence>
<keyword evidence="5 7" id="KW-0456">Lyase</keyword>
<evidence type="ECO:0000256" key="7">
    <source>
        <dbReference type="HAMAP-Rule" id="MF_02065"/>
    </source>
</evidence>
<dbReference type="Gene3D" id="3.30.1490.480">
    <property type="entry name" value="Endolytic murein transglycosylase"/>
    <property type="match status" value="1"/>
</dbReference>
<dbReference type="GO" id="GO:0008932">
    <property type="term" value="F:lytic endotransglycosylase activity"/>
    <property type="evidence" value="ECO:0007669"/>
    <property type="project" value="UniProtKB-UniRule"/>
</dbReference>
<evidence type="ECO:0000313" key="9">
    <source>
        <dbReference type="EMBL" id="MBM3330470.1"/>
    </source>
</evidence>
<name>A0A937XB87_UNCW3</name>
<dbReference type="HAMAP" id="MF_02065">
    <property type="entry name" value="MltG"/>
    <property type="match status" value="1"/>
</dbReference>
<evidence type="ECO:0000256" key="5">
    <source>
        <dbReference type="ARBA" id="ARBA00023239"/>
    </source>
</evidence>
<dbReference type="EC" id="4.2.2.29" evidence="7"/>
<keyword evidence="2 7" id="KW-0812">Transmembrane</keyword>
<dbReference type="CDD" id="cd08010">
    <property type="entry name" value="MltG_like"/>
    <property type="match status" value="1"/>
</dbReference>
<evidence type="ECO:0000256" key="2">
    <source>
        <dbReference type="ARBA" id="ARBA00022692"/>
    </source>
</evidence>
<dbReference type="GO" id="GO:0071555">
    <property type="term" value="P:cell wall organization"/>
    <property type="evidence" value="ECO:0007669"/>
    <property type="project" value="UniProtKB-KW"/>
</dbReference>
<comment type="function">
    <text evidence="7">Functions as a peptidoglycan terminase that cleaves nascent peptidoglycan strands endolytically to terminate their elongation.</text>
</comment>
<comment type="catalytic activity">
    <reaction evidence="7">
        <text>a peptidoglycan chain = a peptidoglycan chain with N-acetyl-1,6-anhydromuramyl-[peptide] at the reducing end + a peptidoglycan chain with N-acetylglucosamine at the non-reducing end.</text>
        <dbReference type="EC" id="4.2.2.29"/>
    </reaction>
</comment>
<dbReference type="AlphaFoldDB" id="A0A937XB87"/>
<keyword evidence="8" id="KW-0732">Signal</keyword>
<evidence type="ECO:0000256" key="4">
    <source>
        <dbReference type="ARBA" id="ARBA00023136"/>
    </source>
</evidence>
<proteinExistence type="inferred from homology"/>
<dbReference type="GO" id="GO:0009252">
    <property type="term" value="P:peptidoglycan biosynthetic process"/>
    <property type="evidence" value="ECO:0007669"/>
    <property type="project" value="UniProtKB-UniRule"/>
</dbReference>
<comment type="caution">
    <text evidence="9">The sequence shown here is derived from an EMBL/GenBank/DDBJ whole genome shotgun (WGS) entry which is preliminary data.</text>
</comment>
<reference evidence="9" key="1">
    <citation type="submission" date="2019-03" db="EMBL/GenBank/DDBJ databases">
        <title>Lake Tanganyika Metagenome-Assembled Genomes (MAGs).</title>
        <authorList>
            <person name="Tran P."/>
        </authorList>
    </citation>
    <scope>NUCLEOTIDE SEQUENCE</scope>
    <source>
        <strain evidence="9">K_DeepCast_150m_m2_040</strain>
    </source>
</reference>
<keyword evidence="6 7" id="KW-0961">Cell wall biogenesis/degradation</keyword>
<dbReference type="PANTHER" id="PTHR30518">
    <property type="entry name" value="ENDOLYTIC MUREIN TRANSGLYCOSYLASE"/>
    <property type="match status" value="1"/>
</dbReference>
<evidence type="ECO:0000256" key="1">
    <source>
        <dbReference type="ARBA" id="ARBA00022475"/>
    </source>
</evidence>
<dbReference type="Gene3D" id="3.30.160.60">
    <property type="entry name" value="Classic Zinc Finger"/>
    <property type="match status" value="1"/>
</dbReference>
<gene>
    <name evidence="7 9" type="primary">mltG</name>
    <name evidence="9" type="ORF">FJY68_01305</name>
</gene>
<keyword evidence="4 7" id="KW-0472">Membrane</keyword>
<keyword evidence="1 7" id="KW-1003">Cell membrane</keyword>
<protein>
    <recommendedName>
        <fullName evidence="7">Endolytic murein transglycosylase</fullName>
        <ecNumber evidence="7">4.2.2.29</ecNumber>
    </recommendedName>
    <alternativeName>
        <fullName evidence="7">Peptidoglycan lytic transglycosylase</fullName>
    </alternativeName>
    <alternativeName>
        <fullName evidence="7">Peptidoglycan polymerization terminase</fullName>
    </alternativeName>
</protein>
<comment type="similarity">
    <text evidence="7">Belongs to the transglycosylase MltG family.</text>
</comment>
<dbReference type="Proteomes" id="UP000779900">
    <property type="component" value="Unassembled WGS sequence"/>
</dbReference>
<dbReference type="Pfam" id="PF02618">
    <property type="entry name" value="YceG"/>
    <property type="match status" value="1"/>
</dbReference>
<dbReference type="InterPro" id="IPR003770">
    <property type="entry name" value="MLTG-like"/>
</dbReference>
<feature type="site" description="Important for catalytic activity" evidence="7">
    <location>
        <position position="220"/>
    </location>
</feature>
<dbReference type="EMBL" id="VGIR01000004">
    <property type="protein sequence ID" value="MBM3330470.1"/>
    <property type="molecule type" value="Genomic_DNA"/>
</dbReference>
<accession>A0A937XB87</accession>
<feature type="signal peptide" evidence="8">
    <location>
        <begin position="1"/>
        <end position="21"/>
    </location>
</feature>
<dbReference type="GO" id="GO:0005886">
    <property type="term" value="C:plasma membrane"/>
    <property type="evidence" value="ECO:0007669"/>
    <property type="project" value="UniProtKB-UniRule"/>
</dbReference>
<evidence type="ECO:0000256" key="6">
    <source>
        <dbReference type="ARBA" id="ARBA00023316"/>
    </source>
</evidence>
<dbReference type="PANTHER" id="PTHR30518:SF2">
    <property type="entry name" value="ENDOLYTIC MUREIN TRANSGLYCOSYLASE"/>
    <property type="match status" value="1"/>
</dbReference>
<organism evidence="9 10">
    <name type="scientific">candidate division WOR-3 bacterium</name>
    <dbReference type="NCBI Taxonomy" id="2052148"/>
    <lineage>
        <taxon>Bacteria</taxon>
        <taxon>Bacteria division WOR-3</taxon>
    </lineage>
</organism>